<proteinExistence type="predicted"/>
<accession>A0A1X7MVF7</accession>
<name>A0A1X7MVF7_9MICO</name>
<evidence type="ECO:0000313" key="2">
    <source>
        <dbReference type="Proteomes" id="UP000193711"/>
    </source>
</evidence>
<dbReference type="EMBL" id="FXBM01000001">
    <property type="protein sequence ID" value="SMH28370.1"/>
    <property type="molecule type" value="Genomic_DNA"/>
</dbReference>
<protein>
    <submittedName>
        <fullName evidence="1">Uncharacterized protein</fullName>
    </submittedName>
</protein>
<dbReference type="Proteomes" id="UP000193711">
    <property type="component" value="Unassembled WGS sequence"/>
</dbReference>
<reference evidence="2" key="1">
    <citation type="submission" date="2017-04" db="EMBL/GenBank/DDBJ databases">
        <authorList>
            <person name="Varghese N."/>
            <person name="Submissions S."/>
        </authorList>
    </citation>
    <scope>NUCLEOTIDE SEQUENCE [LARGE SCALE GENOMIC DNA]</scope>
    <source>
        <strain evidence="2">VKM Ac-2121</strain>
    </source>
</reference>
<dbReference type="RefSeq" id="WP_085474715.1">
    <property type="nucleotide sequence ID" value="NZ_FXBM01000001.1"/>
</dbReference>
<gene>
    <name evidence="1" type="ORF">SAMN06295885_0155</name>
</gene>
<keyword evidence="2" id="KW-1185">Reference proteome</keyword>
<dbReference type="AlphaFoldDB" id="A0A1X7MVF7"/>
<dbReference type="STRING" id="1891671.SAMN06295885_0155"/>
<sequence length="76" mass="7690">MQQDSARPLQVDDAVALVAILAALEALVAAGRLADSEVDVLRHGLELGGTVLLGSDADEIAAAIGALNGRLRDSIG</sequence>
<evidence type="ECO:0000313" key="1">
    <source>
        <dbReference type="EMBL" id="SMH28370.1"/>
    </source>
</evidence>
<organism evidence="1 2">
    <name type="scientific">Rathayibacter oskolensis</name>
    <dbReference type="NCBI Taxonomy" id="1891671"/>
    <lineage>
        <taxon>Bacteria</taxon>
        <taxon>Bacillati</taxon>
        <taxon>Actinomycetota</taxon>
        <taxon>Actinomycetes</taxon>
        <taxon>Micrococcales</taxon>
        <taxon>Microbacteriaceae</taxon>
        <taxon>Rathayibacter</taxon>
    </lineage>
</organism>